<accession>A0A9D1FKI6</accession>
<organism evidence="2 3">
    <name type="scientific">Candidatus Merdivicinus excrementipullorum</name>
    <dbReference type="NCBI Taxonomy" id="2840867"/>
    <lineage>
        <taxon>Bacteria</taxon>
        <taxon>Bacillati</taxon>
        <taxon>Bacillota</taxon>
        <taxon>Clostridia</taxon>
        <taxon>Eubacteriales</taxon>
        <taxon>Oscillospiraceae</taxon>
        <taxon>Oscillospiraceae incertae sedis</taxon>
        <taxon>Candidatus Merdivicinus</taxon>
    </lineage>
</organism>
<evidence type="ECO:0000256" key="1">
    <source>
        <dbReference type="SAM" id="SignalP"/>
    </source>
</evidence>
<name>A0A9D1FKI6_9FIRM</name>
<dbReference type="Proteomes" id="UP000824002">
    <property type="component" value="Unassembled WGS sequence"/>
</dbReference>
<protein>
    <submittedName>
        <fullName evidence="2">Tetratricopeptide repeat protein</fullName>
    </submittedName>
</protein>
<feature type="signal peptide" evidence="1">
    <location>
        <begin position="1"/>
        <end position="31"/>
    </location>
</feature>
<keyword evidence="1" id="KW-0732">Signal</keyword>
<dbReference type="PROSITE" id="PS51257">
    <property type="entry name" value="PROKAR_LIPOPROTEIN"/>
    <property type="match status" value="1"/>
</dbReference>
<dbReference type="Gene3D" id="3.90.930.1">
    <property type="match status" value="2"/>
</dbReference>
<dbReference type="InterPro" id="IPR011990">
    <property type="entry name" value="TPR-like_helical_dom_sf"/>
</dbReference>
<comment type="caution">
    <text evidence="2">The sequence shown here is derived from an EMBL/GenBank/DDBJ whole genome shotgun (WGS) entry which is preliminary data.</text>
</comment>
<dbReference type="AlphaFoldDB" id="A0A9D1FKI6"/>
<evidence type="ECO:0000313" key="2">
    <source>
        <dbReference type="EMBL" id="HIS75403.1"/>
    </source>
</evidence>
<gene>
    <name evidence="2" type="ORF">IAB51_01205</name>
</gene>
<reference evidence="2" key="1">
    <citation type="submission" date="2020-10" db="EMBL/GenBank/DDBJ databases">
        <authorList>
            <person name="Gilroy R."/>
        </authorList>
    </citation>
    <scope>NUCLEOTIDE SEQUENCE</scope>
    <source>
        <strain evidence="2">CHK199-13235</strain>
    </source>
</reference>
<evidence type="ECO:0000313" key="3">
    <source>
        <dbReference type="Proteomes" id="UP000824002"/>
    </source>
</evidence>
<proteinExistence type="predicted"/>
<dbReference type="Pfam" id="PF14559">
    <property type="entry name" value="TPR_19"/>
    <property type="match status" value="1"/>
</dbReference>
<feature type="chain" id="PRO_5038365972" evidence="1">
    <location>
        <begin position="32"/>
        <end position="350"/>
    </location>
</feature>
<dbReference type="Gene3D" id="1.25.40.10">
    <property type="entry name" value="Tetratricopeptide repeat domain"/>
    <property type="match status" value="1"/>
</dbReference>
<dbReference type="SUPFAM" id="SSF48452">
    <property type="entry name" value="TPR-like"/>
    <property type="match status" value="1"/>
</dbReference>
<dbReference type="EMBL" id="DVJP01000015">
    <property type="protein sequence ID" value="HIS75403.1"/>
    <property type="molecule type" value="Genomic_DNA"/>
</dbReference>
<reference evidence="2" key="2">
    <citation type="journal article" date="2021" name="PeerJ">
        <title>Extensive microbial diversity within the chicken gut microbiome revealed by metagenomics and culture.</title>
        <authorList>
            <person name="Gilroy R."/>
            <person name="Ravi A."/>
            <person name="Getino M."/>
            <person name="Pursley I."/>
            <person name="Horton D.L."/>
            <person name="Alikhan N.F."/>
            <person name="Baker D."/>
            <person name="Gharbi K."/>
            <person name="Hall N."/>
            <person name="Watson M."/>
            <person name="Adriaenssens E.M."/>
            <person name="Foster-Nyarko E."/>
            <person name="Jarju S."/>
            <person name="Secka A."/>
            <person name="Antonio M."/>
            <person name="Oren A."/>
            <person name="Chaudhuri R.R."/>
            <person name="La Ragione R."/>
            <person name="Hildebrand F."/>
            <person name="Pallen M.J."/>
        </authorList>
    </citation>
    <scope>NUCLEOTIDE SEQUENCE</scope>
    <source>
        <strain evidence="2">CHK199-13235</strain>
    </source>
</reference>
<sequence length="350" mass="39549">MMGKRKAVIFAFCCGAVVLLTACGQSSQELAKTPGEYVKRAEELILSGETKGNLSDALKDYEKALKLDERSAEAYLGAADVYIRRLDFEQALQILQTGLDKTGGDPDIAAKIKELESGNVKDSQGRLRRRSIYSEDGQLLRYYALTYDESGINDSITSFDASGAMTGFVKLDPDRSDGRVTNAVFGERRGNVVPEIQELDAEGRVVKRTRYYADWAVNFSEIYTYDQNGRVIREDVWNQDGKLTSYQMYKYDGSGQMTEEWFYDADGSLHGHKAFTYDANGNRIRTDQYDRTGQLLRYATFEYDSRNYLLKETRFSADGTLWDTTVYQDGQQIGHKDYEGDTLQDSSQNG</sequence>